<dbReference type="AlphaFoldDB" id="A0A853BEL8"/>
<sequence>MAERDDGVLRGLYDLRNLFGDKWVPAIVVALRDGPLRRVDILSTVNSYFIDENWTDKHPVLHDSILARTLKKMRMQGLVVRERSTKSFPPEVEYSLNPAVVEALEAAEPLIAWTRAHSDLLAQAQKYSREHGPHGGPSADEGDDDFPSRPA</sequence>
<dbReference type="GO" id="GO:0003677">
    <property type="term" value="F:DNA binding"/>
    <property type="evidence" value="ECO:0007669"/>
    <property type="project" value="UniProtKB-KW"/>
</dbReference>
<keyword evidence="3" id="KW-0238">DNA-binding</keyword>
<dbReference type="RefSeq" id="WP_051362607.1">
    <property type="nucleotide sequence ID" value="NZ_JACCFK010000002.1"/>
</dbReference>
<accession>A0A853BEL8</accession>
<dbReference type="EMBL" id="JACCFK010000002">
    <property type="protein sequence ID" value="NYI93709.1"/>
    <property type="molecule type" value="Genomic_DNA"/>
</dbReference>
<evidence type="ECO:0000313" key="3">
    <source>
        <dbReference type="EMBL" id="NYI93709.1"/>
    </source>
</evidence>
<dbReference type="Pfam" id="PF01638">
    <property type="entry name" value="HxlR"/>
    <property type="match status" value="1"/>
</dbReference>
<keyword evidence="4" id="KW-1185">Reference proteome</keyword>
<dbReference type="PROSITE" id="PS51118">
    <property type="entry name" value="HTH_HXLR"/>
    <property type="match status" value="1"/>
</dbReference>
<feature type="region of interest" description="Disordered" evidence="1">
    <location>
        <begin position="124"/>
        <end position="151"/>
    </location>
</feature>
<proteinExistence type="predicted"/>
<evidence type="ECO:0000313" key="4">
    <source>
        <dbReference type="Proteomes" id="UP000549616"/>
    </source>
</evidence>
<comment type="caution">
    <text evidence="3">The sequence shown here is derived from an EMBL/GenBank/DDBJ whole genome shotgun (WGS) entry which is preliminary data.</text>
</comment>
<dbReference type="Proteomes" id="UP000549616">
    <property type="component" value="Unassembled WGS sequence"/>
</dbReference>
<dbReference type="InterPro" id="IPR036390">
    <property type="entry name" value="WH_DNA-bd_sf"/>
</dbReference>
<evidence type="ECO:0000259" key="2">
    <source>
        <dbReference type="PROSITE" id="PS51118"/>
    </source>
</evidence>
<feature type="domain" description="HTH hxlR-type" evidence="2">
    <location>
        <begin position="10"/>
        <end position="122"/>
    </location>
</feature>
<dbReference type="SUPFAM" id="SSF46785">
    <property type="entry name" value="Winged helix' DNA-binding domain"/>
    <property type="match status" value="1"/>
</dbReference>
<reference evidence="3 4" key="1">
    <citation type="submission" date="2020-07" db="EMBL/GenBank/DDBJ databases">
        <title>Sequencing the genomes of 1000 actinobacteria strains.</title>
        <authorList>
            <person name="Klenk H.-P."/>
        </authorList>
    </citation>
    <scope>NUCLEOTIDE SEQUENCE [LARGE SCALE GENOMIC DNA]</scope>
    <source>
        <strain evidence="3 4">DSM 104006</strain>
    </source>
</reference>
<dbReference type="Gene3D" id="1.10.10.10">
    <property type="entry name" value="Winged helix-like DNA-binding domain superfamily/Winged helix DNA-binding domain"/>
    <property type="match status" value="1"/>
</dbReference>
<dbReference type="InterPro" id="IPR036388">
    <property type="entry name" value="WH-like_DNA-bd_sf"/>
</dbReference>
<organism evidence="3 4">
    <name type="scientific">Amycolatopsis endophytica</name>
    <dbReference type="NCBI Taxonomy" id="860233"/>
    <lineage>
        <taxon>Bacteria</taxon>
        <taxon>Bacillati</taxon>
        <taxon>Actinomycetota</taxon>
        <taxon>Actinomycetes</taxon>
        <taxon>Pseudonocardiales</taxon>
        <taxon>Pseudonocardiaceae</taxon>
        <taxon>Amycolatopsis</taxon>
    </lineage>
</organism>
<dbReference type="InterPro" id="IPR002577">
    <property type="entry name" value="HTH_HxlR"/>
</dbReference>
<name>A0A853BEL8_9PSEU</name>
<evidence type="ECO:0000256" key="1">
    <source>
        <dbReference type="SAM" id="MobiDB-lite"/>
    </source>
</evidence>
<gene>
    <name evidence="3" type="ORF">HNR02_007084</name>
</gene>
<protein>
    <submittedName>
        <fullName evidence="3">DNA-binding HxlR family transcriptional regulator</fullName>
    </submittedName>
</protein>